<keyword evidence="13" id="KW-1185">Reference proteome</keyword>
<evidence type="ECO:0000259" key="10">
    <source>
        <dbReference type="PROSITE" id="PS50109"/>
    </source>
</evidence>
<evidence type="ECO:0000256" key="6">
    <source>
        <dbReference type="ARBA" id="ARBA00022777"/>
    </source>
</evidence>
<dbReference type="Pfam" id="PF00512">
    <property type="entry name" value="HisKA"/>
    <property type="match status" value="1"/>
</dbReference>
<evidence type="ECO:0000256" key="1">
    <source>
        <dbReference type="ARBA" id="ARBA00000085"/>
    </source>
</evidence>
<accession>A0ABU3C121</accession>
<dbReference type="InterPro" id="IPR050736">
    <property type="entry name" value="Sensor_HK_Regulatory"/>
</dbReference>
<evidence type="ECO:0000256" key="4">
    <source>
        <dbReference type="ARBA" id="ARBA00022553"/>
    </source>
</evidence>
<sequence>MPRRSSPFRPRSVPGLLVAGFGIVALPLLLALGVGAVYVDRLAGQSERLVRQGVAVTRLSRQAQERITAMERSARQFAVLGDPVLVERFNDHHDAFSAALDDLGRLQLETMPGWNLTDLRHEAELVRRALLDSQIDGDALDSEMSRFQTMRDLAQAITDQGNVFIDREVARIESTAGEVGLFLLLCTVALVPATVALVILFTVVISRPIRQIRAAIQRLGSGRFDQPVAISAPSAELDALGYQLDRMRQRLGELEGEKNRFLRHMSHELKTPLASIREGVSLLDDDSLGGLAPPQREVVAILLRNSLELTSLIDNLLDFAAWREQHAQIDATEFGLRELVEQVLDRHRLTLDSHRLTMTLPEPGLTLNADRDRWRLIFDNLLTNAIKFSPEGGRIDIGGRRTRRGMIIEVTDDGPGIPAEEREQVFTPFYQAHPDPGRHVRGTGIGLSVVREAVRAHGGEIEIVDQADRGACMRIRLPRGSVA</sequence>
<dbReference type="SMART" id="SM00388">
    <property type="entry name" value="HisKA"/>
    <property type="match status" value="1"/>
</dbReference>
<evidence type="ECO:0000256" key="5">
    <source>
        <dbReference type="ARBA" id="ARBA00022679"/>
    </source>
</evidence>
<feature type="domain" description="Histidine kinase" evidence="10">
    <location>
        <begin position="264"/>
        <end position="481"/>
    </location>
</feature>
<dbReference type="Gene3D" id="3.30.565.10">
    <property type="entry name" value="Histidine kinase-like ATPase, C-terminal domain"/>
    <property type="match status" value="1"/>
</dbReference>
<dbReference type="InterPro" id="IPR003661">
    <property type="entry name" value="HisK_dim/P_dom"/>
</dbReference>
<dbReference type="Gene3D" id="6.10.340.10">
    <property type="match status" value="1"/>
</dbReference>
<dbReference type="Gene3D" id="1.10.287.130">
    <property type="match status" value="1"/>
</dbReference>
<keyword evidence="6 12" id="KW-0418">Kinase</keyword>
<evidence type="ECO:0000256" key="9">
    <source>
        <dbReference type="SAM" id="Phobius"/>
    </source>
</evidence>
<dbReference type="InterPro" id="IPR005467">
    <property type="entry name" value="His_kinase_dom"/>
</dbReference>
<evidence type="ECO:0000256" key="2">
    <source>
        <dbReference type="ARBA" id="ARBA00004370"/>
    </source>
</evidence>
<keyword evidence="5" id="KW-0808">Transferase</keyword>
<evidence type="ECO:0000313" key="12">
    <source>
        <dbReference type="EMBL" id="MDT0635246.1"/>
    </source>
</evidence>
<dbReference type="InterPro" id="IPR036097">
    <property type="entry name" value="HisK_dim/P_sf"/>
</dbReference>
<feature type="transmembrane region" description="Helical" evidence="9">
    <location>
        <begin position="181"/>
        <end position="205"/>
    </location>
</feature>
<keyword evidence="8" id="KW-0175">Coiled coil</keyword>
<dbReference type="SMART" id="SM00304">
    <property type="entry name" value="HAMP"/>
    <property type="match status" value="1"/>
</dbReference>
<dbReference type="PROSITE" id="PS50885">
    <property type="entry name" value="HAMP"/>
    <property type="match status" value="1"/>
</dbReference>
<dbReference type="RefSeq" id="WP_311653143.1">
    <property type="nucleotide sequence ID" value="NZ_JAVRIB010000009.1"/>
</dbReference>
<dbReference type="InterPro" id="IPR036890">
    <property type="entry name" value="HATPase_C_sf"/>
</dbReference>
<evidence type="ECO:0000256" key="7">
    <source>
        <dbReference type="ARBA" id="ARBA00023012"/>
    </source>
</evidence>
<comment type="caution">
    <text evidence="12">The sequence shown here is derived from an EMBL/GenBank/DDBJ whole genome shotgun (WGS) entry which is preliminary data.</text>
</comment>
<dbReference type="GO" id="GO:0016301">
    <property type="term" value="F:kinase activity"/>
    <property type="evidence" value="ECO:0007669"/>
    <property type="project" value="UniProtKB-KW"/>
</dbReference>
<comment type="catalytic activity">
    <reaction evidence="1">
        <text>ATP + protein L-histidine = ADP + protein N-phospho-L-histidine.</text>
        <dbReference type="EC" id="2.7.13.3"/>
    </reaction>
</comment>
<organism evidence="12 13">
    <name type="scientific">Spectribacter hydrogenoxidans</name>
    <dbReference type="NCBI Taxonomy" id="3075608"/>
    <lineage>
        <taxon>Bacteria</taxon>
        <taxon>Pseudomonadati</taxon>
        <taxon>Pseudomonadota</taxon>
        <taxon>Gammaproteobacteria</taxon>
        <taxon>Salinisphaerales</taxon>
        <taxon>Salinisphaeraceae</taxon>
        <taxon>Spectribacter</taxon>
    </lineage>
</organism>
<name>A0ABU3C121_9GAMM</name>
<dbReference type="PRINTS" id="PR00344">
    <property type="entry name" value="BCTRLSENSOR"/>
</dbReference>
<dbReference type="SMART" id="SM00387">
    <property type="entry name" value="HATPase_c"/>
    <property type="match status" value="1"/>
</dbReference>
<comment type="subcellular location">
    <subcellularLocation>
        <location evidence="2">Membrane</location>
    </subcellularLocation>
</comment>
<feature type="domain" description="HAMP" evidence="11">
    <location>
        <begin position="203"/>
        <end position="256"/>
    </location>
</feature>
<evidence type="ECO:0000256" key="3">
    <source>
        <dbReference type="ARBA" id="ARBA00012438"/>
    </source>
</evidence>
<dbReference type="PROSITE" id="PS50109">
    <property type="entry name" value="HIS_KIN"/>
    <property type="match status" value="1"/>
</dbReference>
<evidence type="ECO:0000256" key="8">
    <source>
        <dbReference type="SAM" id="Coils"/>
    </source>
</evidence>
<keyword evidence="9" id="KW-0472">Membrane</keyword>
<dbReference type="InterPro" id="IPR003594">
    <property type="entry name" value="HATPase_dom"/>
</dbReference>
<dbReference type="Proteomes" id="UP001251857">
    <property type="component" value="Unassembled WGS sequence"/>
</dbReference>
<dbReference type="CDD" id="cd06225">
    <property type="entry name" value="HAMP"/>
    <property type="match status" value="1"/>
</dbReference>
<keyword evidence="7" id="KW-0902">Two-component regulatory system</keyword>
<dbReference type="Pfam" id="PF00672">
    <property type="entry name" value="HAMP"/>
    <property type="match status" value="1"/>
</dbReference>
<dbReference type="SUPFAM" id="SSF55874">
    <property type="entry name" value="ATPase domain of HSP90 chaperone/DNA topoisomerase II/histidine kinase"/>
    <property type="match status" value="1"/>
</dbReference>
<dbReference type="InterPro" id="IPR004358">
    <property type="entry name" value="Sig_transdc_His_kin-like_C"/>
</dbReference>
<dbReference type="CDD" id="cd00075">
    <property type="entry name" value="HATPase"/>
    <property type="match status" value="1"/>
</dbReference>
<evidence type="ECO:0000313" key="13">
    <source>
        <dbReference type="Proteomes" id="UP001251857"/>
    </source>
</evidence>
<dbReference type="SUPFAM" id="SSF158472">
    <property type="entry name" value="HAMP domain-like"/>
    <property type="match status" value="1"/>
</dbReference>
<keyword evidence="9" id="KW-0812">Transmembrane</keyword>
<dbReference type="EMBL" id="JAVRIB010000009">
    <property type="protein sequence ID" value="MDT0635246.1"/>
    <property type="molecule type" value="Genomic_DNA"/>
</dbReference>
<dbReference type="SUPFAM" id="SSF47384">
    <property type="entry name" value="Homodimeric domain of signal transducing histidine kinase"/>
    <property type="match status" value="1"/>
</dbReference>
<dbReference type="PANTHER" id="PTHR43711">
    <property type="entry name" value="TWO-COMPONENT HISTIDINE KINASE"/>
    <property type="match status" value="1"/>
</dbReference>
<feature type="coiled-coil region" evidence="8">
    <location>
        <begin position="237"/>
        <end position="264"/>
    </location>
</feature>
<keyword evidence="4" id="KW-0597">Phosphoprotein</keyword>
<dbReference type="Pfam" id="PF02518">
    <property type="entry name" value="HATPase_c"/>
    <property type="match status" value="1"/>
</dbReference>
<reference evidence="12 13" key="1">
    <citation type="submission" date="2023-09" db="EMBL/GenBank/DDBJ databases">
        <authorList>
            <person name="Rey-Velasco X."/>
        </authorList>
    </citation>
    <scope>NUCLEOTIDE SEQUENCE [LARGE SCALE GENOMIC DNA]</scope>
    <source>
        <strain evidence="12 13">W335</strain>
    </source>
</reference>
<evidence type="ECO:0000259" key="11">
    <source>
        <dbReference type="PROSITE" id="PS50885"/>
    </source>
</evidence>
<dbReference type="PANTHER" id="PTHR43711:SF1">
    <property type="entry name" value="HISTIDINE KINASE 1"/>
    <property type="match status" value="1"/>
</dbReference>
<dbReference type="EC" id="2.7.13.3" evidence="3"/>
<protein>
    <recommendedName>
        <fullName evidence="3">histidine kinase</fullName>
        <ecNumber evidence="3">2.7.13.3</ecNumber>
    </recommendedName>
</protein>
<gene>
    <name evidence="12" type="ORF">RM532_09800</name>
</gene>
<dbReference type="InterPro" id="IPR003660">
    <property type="entry name" value="HAMP_dom"/>
</dbReference>
<dbReference type="CDD" id="cd00082">
    <property type="entry name" value="HisKA"/>
    <property type="match status" value="1"/>
</dbReference>
<keyword evidence="9" id="KW-1133">Transmembrane helix</keyword>
<proteinExistence type="predicted"/>